<dbReference type="PANTHER" id="PTHR31630:SF6">
    <property type="entry name" value="PHYTANOYL-COA DIOXYGENASE-RELATED"/>
    <property type="match status" value="1"/>
</dbReference>
<dbReference type="InterPro" id="IPR008775">
    <property type="entry name" value="Phytyl_CoA_dOase-like"/>
</dbReference>
<protein>
    <recommendedName>
        <fullName evidence="4">Phytanoyl-CoA dioxygenase</fullName>
    </recommendedName>
</protein>
<name>A0A5C5FRD7_9BASI</name>
<dbReference type="EMBL" id="SOZI01000136">
    <property type="protein sequence ID" value="TNY18494.1"/>
    <property type="molecule type" value="Genomic_DNA"/>
</dbReference>
<evidence type="ECO:0008006" key="4">
    <source>
        <dbReference type="Google" id="ProtNLM"/>
    </source>
</evidence>
<dbReference type="Proteomes" id="UP000311382">
    <property type="component" value="Unassembled WGS sequence"/>
</dbReference>
<reference evidence="2 3" key="1">
    <citation type="submission" date="2019-03" db="EMBL/GenBank/DDBJ databases">
        <title>Rhodosporidium diobovatum UCD-FST 08-225 genome sequencing, assembly, and annotation.</title>
        <authorList>
            <person name="Fakankun I.U."/>
            <person name="Fristensky B."/>
            <person name="Levin D.B."/>
        </authorList>
    </citation>
    <scope>NUCLEOTIDE SEQUENCE [LARGE SCALE GENOMIC DNA]</scope>
    <source>
        <strain evidence="2 3">UCD-FST 08-225</strain>
    </source>
</reference>
<feature type="compositionally biased region" description="Basic and acidic residues" evidence="1">
    <location>
        <begin position="295"/>
        <end position="307"/>
    </location>
</feature>
<dbReference type="Gene3D" id="2.60.120.620">
    <property type="entry name" value="q2cbj1_9rhob like domain"/>
    <property type="match status" value="1"/>
</dbReference>
<dbReference type="Pfam" id="PF05721">
    <property type="entry name" value="PhyH"/>
    <property type="match status" value="1"/>
</dbReference>
<feature type="region of interest" description="Disordered" evidence="1">
    <location>
        <begin position="285"/>
        <end position="312"/>
    </location>
</feature>
<keyword evidence="3" id="KW-1185">Reference proteome</keyword>
<dbReference type="OrthoDB" id="445007at2759"/>
<dbReference type="PANTHER" id="PTHR31630">
    <property type="entry name" value="PHYTANOYL-COA DIOXYGENASE-RELATED-RELATED"/>
    <property type="match status" value="1"/>
</dbReference>
<dbReference type="SUPFAM" id="SSF51197">
    <property type="entry name" value="Clavaminate synthase-like"/>
    <property type="match status" value="1"/>
</dbReference>
<gene>
    <name evidence="2" type="ORF">DMC30DRAFT_426453</name>
</gene>
<comment type="caution">
    <text evidence="2">The sequence shown here is derived from an EMBL/GenBank/DDBJ whole genome shotgun (WGS) entry which is preliminary data.</text>
</comment>
<organism evidence="2 3">
    <name type="scientific">Rhodotorula diobovata</name>
    <dbReference type="NCBI Taxonomy" id="5288"/>
    <lineage>
        <taxon>Eukaryota</taxon>
        <taxon>Fungi</taxon>
        <taxon>Dikarya</taxon>
        <taxon>Basidiomycota</taxon>
        <taxon>Pucciniomycotina</taxon>
        <taxon>Microbotryomycetes</taxon>
        <taxon>Sporidiobolales</taxon>
        <taxon>Sporidiobolaceae</taxon>
        <taxon>Rhodotorula</taxon>
    </lineage>
</organism>
<evidence type="ECO:0000313" key="2">
    <source>
        <dbReference type="EMBL" id="TNY18494.1"/>
    </source>
</evidence>
<dbReference type="AlphaFoldDB" id="A0A5C5FRD7"/>
<proteinExistence type="predicted"/>
<sequence>MPDATPGWKRDLEEHGFAVVKGTVTPERAAHYEAKALAWAGQFGFNREDKSTWNAEHLPVGENGLVNDYGASHEAWVWDARLEPKVVETFEELWGTEELLVSFDAVNFSLPVGPHARTDIQPASPWPHIDQQPEPTDRPALQFELAQGLLAMTKSGPDDGGLVVLKGSHKLLPRFFAETGGIKAEQDWGTRNYYTFTDADLQWFKRQPGVEEIKVETSPGDMILWDSRLIHWNRTPTGEQIRVVVYACYAPRSMASEAVLAKRRECWDKRRATTHWPAPFIVVPRDEYGPPQRNGVDDPQDHDRPLEEPEETGQLLKLVGMMPY</sequence>
<evidence type="ECO:0000313" key="3">
    <source>
        <dbReference type="Proteomes" id="UP000311382"/>
    </source>
</evidence>
<evidence type="ECO:0000256" key="1">
    <source>
        <dbReference type="SAM" id="MobiDB-lite"/>
    </source>
</evidence>
<accession>A0A5C5FRD7</accession>